<dbReference type="InterPro" id="IPR027450">
    <property type="entry name" value="AlkB-like"/>
</dbReference>
<sequence>MLKKRYPNTNTSPPPDIQDDETEAPFSLISPYLSTSSWSRWRNLFPERKLLGSGMMLIKNCVNLMGQVEIVNMCQKWGVDHGGFYQPSGAKVPLHMMCFGRNWDPVTRYDNPYRSDGSEPPPIPDDLSLFAESVVKDVRFLLYEDKLPLMCPDVCVVNFYSKSGLLGLGLHQDCDESLDSLERGLPVVTIAIGDSVEFLFRDSDENKLHEILLESGDVLVFGGKDRHIFHAIERVIPLSCPTQLVKATRLAQGHLNLTLRQF</sequence>
<dbReference type="Gene3D" id="2.60.120.590">
    <property type="entry name" value="Alpha-ketoglutarate-dependent dioxygenase AlkB-like"/>
    <property type="match status" value="1"/>
</dbReference>
<evidence type="ECO:0000256" key="3">
    <source>
        <dbReference type="ARBA" id="ARBA00022964"/>
    </source>
</evidence>
<keyword evidence="3" id="KW-0223">Dioxygenase</keyword>
<dbReference type="Gramene" id="mRNA:HanXRQr2_Chr06g0239531">
    <property type="protein sequence ID" value="mRNA:HanXRQr2_Chr06g0239531"/>
    <property type="gene ID" value="HanXRQr2_Chr06g0239531"/>
</dbReference>
<feature type="binding site" evidence="6">
    <location>
        <position position="230"/>
    </location>
    <ligand>
        <name>Fe cation</name>
        <dbReference type="ChEBI" id="CHEBI:24875"/>
        <note>catalytic</note>
    </ligand>
</feature>
<accession>A0A9K3IPT3</accession>
<evidence type="ECO:0000259" key="8">
    <source>
        <dbReference type="PROSITE" id="PS51471"/>
    </source>
</evidence>
<feature type="region of interest" description="Disordered" evidence="7">
    <location>
        <begin position="1"/>
        <end position="21"/>
    </location>
</feature>
<dbReference type="GO" id="GO:0005737">
    <property type="term" value="C:cytoplasm"/>
    <property type="evidence" value="ECO:0000318"/>
    <property type="project" value="GO_Central"/>
</dbReference>
<proteinExistence type="inferred from homology"/>
<evidence type="ECO:0000313" key="10">
    <source>
        <dbReference type="Proteomes" id="UP000215914"/>
    </source>
</evidence>
<dbReference type="EC" id="1.14.11.33" evidence="9"/>
<comment type="caution">
    <text evidence="9">The sequence shown here is derived from an EMBL/GenBank/DDBJ whole genome shotgun (WGS) entry which is preliminary data.</text>
</comment>
<evidence type="ECO:0000256" key="7">
    <source>
        <dbReference type="SAM" id="MobiDB-lite"/>
    </source>
</evidence>
<evidence type="ECO:0000256" key="2">
    <source>
        <dbReference type="ARBA" id="ARBA00022723"/>
    </source>
</evidence>
<name>A0A9K3IPT3_HELAN</name>
<comment type="cofactor">
    <cofactor evidence="6">
        <name>Fe(2+)</name>
        <dbReference type="ChEBI" id="CHEBI:29033"/>
    </cofactor>
    <text evidence="6">Binds 1 Fe(2+) ion per subunit.</text>
</comment>
<evidence type="ECO:0000256" key="5">
    <source>
        <dbReference type="ARBA" id="ARBA00023004"/>
    </source>
</evidence>
<dbReference type="GO" id="GO:0035516">
    <property type="term" value="F:broad specificity oxidative DNA demethylase activity"/>
    <property type="evidence" value="ECO:0000318"/>
    <property type="project" value="GO_Central"/>
</dbReference>
<dbReference type="InterPro" id="IPR005123">
    <property type="entry name" value="Oxoglu/Fe-dep_dioxygenase_dom"/>
</dbReference>
<keyword evidence="4 9" id="KW-0560">Oxidoreductase</keyword>
<dbReference type="GO" id="GO:0008198">
    <property type="term" value="F:ferrous iron binding"/>
    <property type="evidence" value="ECO:0000318"/>
    <property type="project" value="GO_Central"/>
</dbReference>
<dbReference type="PANTHER" id="PTHR16557:SF10">
    <property type="entry name" value="2-OXOGLUTARATE-DEPENDENT DIOXYGENASE FAMILY PROTEIN"/>
    <property type="match status" value="1"/>
</dbReference>
<protein>
    <submittedName>
        <fullName evidence="9">DNA oxidative demethylase</fullName>
        <ecNumber evidence="9">1.14.11.33</ecNumber>
    </submittedName>
</protein>
<gene>
    <name evidence="9" type="ORF">HanXRQr2_Chr06g0239531</name>
</gene>
<dbReference type="Pfam" id="PF13532">
    <property type="entry name" value="2OG-FeII_Oxy_2"/>
    <property type="match status" value="1"/>
</dbReference>
<dbReference type="Proteomes" id="UP000215914">
    <property type="component" value="Unassembled WGS sequence"/>
</dbReference>
<evidence type="ECO:0000256" key="4">
    <source>
        <dbReference type="ARBA" id="ARBA00023002"/>
    </source>
</evidence>
<dbReference type="PROSITE" id="PS51471">
    <property type="entry name" value="FE2OG_OXY"/>
    <property type="match status" value="1"/>
</dbReference>
<feature type="binding site" evidence="6">
    <location>
        <position position="171"/>
    </location>
    <ligand>
        <name>Fe cation</name>
        <dbReference type="ChEBI" id="CHEBI:24875"/>
        <note>catalytic</note>
    </ligand>
</feature>
<feature type="domain" description="Fe2OG dioxygenase" evidence="8">
    <location>
        <begin position="151"/>
        <end position="262"/>
    </location>
</feature>
<comment type="similarity">
    <text evidence="1">Belongs to the alkB family.</text>
</comment>
<keyword evidence="2 6" id="KW-0479">Metal-binding</keyword>
<keyword evidence="10" id="KW-1185">Reference proteome</keyword>
<feature type="binding site" evidence="6">
    <location>
        <position position="173"/>
    </location>
    <ligand>
        <name>Fe cation</name>
        <dbReference type="ChEBI" id="CHEBI:24875"/>
        <note>catalytic</note>
    </ligand>
</feature>
<dbReference type="InterPro" id="IPR037151">
    <property type="entry name" value="AlkB-like_sf"/>
</dbReference>
<reference evidence="9" key="2">
    <citation type="submission" date="2020-06" db="EMBL/GenBank/DDBJ databases">
        <title>Helianthus annuus Genome sequencing and assembly Release 2.</title>
        <authorList>
            <person name="Gouzy J."/>
            <person name="Langlade N."/>
            <person name="Munos S."/>
        </authorList>
    </citation>
    <scope>NUCLEOTIDE SEQUENCE</scope>
    <source>
        <tissue evidence="9">Leaves</tissue>
    </source>
</reference>
<dbReference type="EMBL" id="MNCJ02000321">
    <property type="protein sequence ID" value="KAF5800685.1"/>
    <property type="molecule type" value="Genomic_DNA"/>
</dbReference>
<dbReference type="SUPFAM" id="SSF51197">
    <property type="entry name" value="Clavaminate synthase-like"/>
    <property type="match status" value="1"/>
</dbReference>
<dbReference type="GO" id="GO:0035513">
    <property type="term" value="P:oxidative RNA demethylation"/>
    <property type="evidence" value="ECO:0000318"/>
    <property type="project" value="GO_Central"/>
</dbReference>
<keyword evidence="5 6" id="KW-0408">Iron</keyword>
<dbReference type="InterPro" id="IPR004574">
    <property type="entry name" value="Alkb"/>
</dbReference>
<dbReference type="GO" id="GO:0035515">
    <property type="term" value="F:oxidative RNA demethylase activity"/>
    <property type="evidence" value="ECO:0000318"/>
    <property type="project" value="GO_Central"/>
</dbReference>
<evidence type="ECO:0000256" key="1">
    <source>
        <dbReference type="ARBA" id="ARBA00007879"/>
    </source>
</evidence>
<dbReference type="PANTHER" id="PTHR16557">
    <property type="entry name" value="ALKYLATED DNA REPAIR PROTEIN ALKB-RELATED"/>
    <property type="match status" value="1"/>
</dbReference>
<organism evidence="9 10">
    <name type="scientific">Helianthus annuus</name>
    <name type="common">Common sunflower</name>
    <dbReference type="NCBI Taxonomy" id="4232"/>
    <lineage>
        <taxon>Eukaryota</taxon>
        <taxon>Viridiplantae</taxon>
        <taxon>Streptophyta</taxon>
        <taxon>Embryophyta</taxon>
        <taxon>Tracheophyta</taxon>
        <taxon>Spermatophyta</taxon>
        <taxon>Magnoliopsida</taxon>
        <taxon>eudicotyledons</taxon>
        <taxon>Gunneridae</taxon>
        <taxon>Pentapetalae</taxon>
        <taxon>asterids</taxon>
        <taxon>campanulids</taxon>
        <taxon>Asterales</taxon>
        <taxon>Asteraceae</taxon>
        <taxon>Asteroideae</taxon>
        <taxon>Heliantheae alliance</taxon>
        <taxon>Heliantheae</taxon>
        <taxon>Helianthus</taxon>
    </lineage>
</organism>
<dbReference type="AlphaFoldDB" id="A0A9K3IPT3"/>
<evidence type="ECO:0000313" key="9">
    <source>
        <dbReference type="EMBL" id="KAF5800685.1"/>
    </source>
</evidence>
<evidence type="ECO:0000256" key="6">
    <source>
        <dbReference type="PIRSR" id="PIRSR604574-2"/>
    </source>
</evidence>
<reference evidence="9" key="1">
    <citation type="journal article" date="2017" name="Nature">
        <title>The sunflower genome provides insights into oil metabolism, flowering and Asterid evolution.</title>
        <authorList>
            <person name="Badouin H."/>
            <person name="Gouzy J."/>
            <person name="Grassa C.J."/>
            <person name="Murat F."/>
            <person name="Staton S.E."/>
            <person name="Cottret L."/>
            <person name="Lelandais-Briere C."/>
            <person name="Owens G.L."/>
            <person name="Carrere S."/>
            <person name="Mayjonade B."/>
            <person name="Legrand L."/>
            <person name="Gill N."/>
            <person name="Kane N.C."/>
            <person name="Bowers J.E."/>
            <person name="Hubner S."/>
            <person name="Bellec A."/>
            <person name="Berard A."/>
            <person name="Berges H."/>
            <person name="Blanchet N."/>
            <person name="Boniface M.C."/>
            <person name="Brunel D."/>
            <person name="Catrice O."/>
            <person name="Chaidir N."/>
            <person name="Claudel C."/>
            <person name="Donnadieu C."/>
            <person name="Faraut T."/>
            <person name="Fievet G."/>
            <person name="Helmstetter N."/>
            <person name="King M."/>
            <person name="Knapp S.J."/>
            <person name="Lai Z."/>
            <person name="Le Paslier M.C."/>
            <person name="Lippi Y."/>
            <person name="Lorenzon L."/>
            <person name="Mandel J.R."/>
            <person name="Marage G."/>
            <person name="Marchand G."/>
            <person name="Marquand E."/>
            <person name="Bret-Mestries E."/>
            <person name="Morien E."/>
            <person name="Nambeesan S."/>
            <person name="Nguyen T."/>
            <person name="Pegot-Espagnet P."/>
            <person name="Pouilly N."/>
            <person name="Raftis F."/>
            <person name="Sallet E."/>
            <person name="Schiex T."/>
            <person name="Thomas J."/>
            <person name="Vandecasteele C."/>
            <person name="Vares D."/>
            <person name="Vear F."/>
            <person name="Vautrin S."/>
            <person name="Crespi M."/>
            <person name="Mangin B."/>
            <person name="Burke J.M."/>
            <person name="Salse J."/>
            <person name="Munos S."/>
            <person name="Vincourt P."/>
            <person name="Rieseberg L.H."/>
            <person name="Langlade N.B."/>
        </authorList>
    </citation>
    <scope>NUCLEOTIDE SEQUENCE</scope>
    <source>
        <tissue evidence="9">Leaves</tissue>
    </source>
</reference>